<dbReference type="Proteomes" id="UP001305647">
    <property type="component" value="Unassembled WGS sequence"/>
</dbReference>
<evidence type="ECO:0000313" key="2">
    <source>
        <dbReference type="EMBL" id="KAK4105914.1"/>
    </source>
</evidence>
<dbReference type="AlphaFoldDB" id="A0AAN6T6I9"/>
<evidence type="ECO:0000256" key="1">
    <source>
        <dbReference type="SAM" id="MobiDB-lite"/>
    </source>
</evidence>
<organism evidence="2 3">
    <name type="scientific">Parathielavia hyrcaniae</name>
    <dbReference type="NCBI Taxonomy" id="113614"/>
    <lineage>
        <taxon>Eukaryota</taxon>
        <taxon>Fungi</taxon>
        <taxon>Dikarya</taxon>
        <taxon>Ascomycota</taxon>
        <taxon>Pezizomycotina</taxon>
        <taxon>Sordariomycetes</taxon>
        <taxon>Sordariomycetidae</taxon>
        <taxon>Sordariales</taxon>
        <taxon>Chaetomiaceae</taxon>
        <taxon>Parathielavia</taxon>
    </lineage>
</organism>
<keyword evidence="3" id="KW-1185">Reference proteome</keyword>
<accession>A0AAN6T6I9</accession>
<dbReference type="EMBL" id="MU863625">
    <property type="protein sequence ID" value="KAK4105914.1"/>
    <property type="molecule type" value="Genomic_DNA"/>
</dbReference>
<gene>
    <name evidence="2" type="ORF">N658DRAFT_492425</name>
</gene>
<feature type="region of interest" description="Disordered" evidence="1">
    <location>
        <begin position="56"/>
        <end position="93"/>
    </location>
</feature>
<reference evidence="2" key="1">
    <citation type="journal article" date="2023" name="Mol. Phylogenet. Evol.">
        <title>Genome-scale phylogeny and comparative genomics of the fungal order Sordariales.</title>
        <authorList>
            <person name="Hensen N."/>
            <person name="Bonometti L."/>
            <person name="Westerberg I."/>
            <person name="Brannstrom I.O."/>
            <person name="Guillou S."/>
            <person name="Cros-Aarteil S."/>
            <person name="Calhoun S."/>
            <person name="Haridas S."/>
            <person name="Kuo A."/>
            <person name="Mondo S."/>
            <person name="Pangilinan J."/>
            <person name="Riley R."/>
            <person name="LaButti K."/>
            <person name="Andreopoulos B."/>
            <person name="Lipzen A."/>
            <person name="Chen C."/>
            <person name="Yan M."/>
            <person name="Daum C."/>
            <person name="Ng V."/>
            <person name="Clum A."/>
            <person name="Steindorff A."/>
            <person name="Ohm R.A."/>
            <person name="Martin F."/>
            <person name="Silar P."/>
            <person name="Natvig D.O."/>
            <person name="Lalanne C."/>
            <person name="Gautier V."/>
            <person name="Ament-Velasquez S.L."/>
            <person name="Kruys A."/>
            <person name="Hutchinson M.I."/>
            <person name="Powell A.J."/>
            <person name="Barry K."/>
            <person name="Miller A.N."/>
            <person name="Grigoriev I.V."/>
            <person name="Debuchy R."/>
            <person name="Gladieux P."/>
            <person name="Hiltunen Thoren M."/>
            <person name="Johannesson H."/>
        </authorList>
    </citation>
    <scope>NUCLEOTIDE SEQUENCE</scope>
    <source>
        <strain evidence="2">CBS 757.83</strain>
    </source>
</reference>
<name>A0AAN6T6I9_9PEZI</name>
<evidence type="ECO:0000313" key="3">
    <source>
        <dbReference type="Proteomes" id="UP001305647"/>
    </source>
</evidence>
<sequence>MHIAHLRRLKQAMDRRDERVGQIARRLVEHQRRMLNLAVQLQALYEGRREDVAGLLKKGGGGGRSKAVKEEEGGLRGDRGRVRPLGERVVAAG</sequence>
<proteinExistence type="predicted"/>
<comment type="caution">
    <text evidence="2">The sequence shown here is derived from an EMBL/GenBank/DDBJ whole genome shotgun (WGS) entry which is preliminary data.</text>
</comment>
<protein>
    <submittedName>
        <fullName evidence="2">Uncharacterized protein</fullName>
    </submittedName>
</protein>
<feature type="compositionally biased region" description="Basic and acidic residues" evidence="1">
    <location>
        <begin position="67"/>
        <end position="86"/>
    </location>
</feature>
<reference evidence="2" key="2">
    <citation type="submission" date="2023-05" db="EMBL/GenBank/DDBJ databases">
        <authorList>
            <consortium name="Lawrence Berkeley National Laboratory"/>
            <person name="Steindorff A."/>
            <person name="Hensen N."/>
            <person name="Bonometti L."/>
            <person name="Westerberg I."/>
            <person name="Brannstrom I.O."/>
            <person name="Guillou S."/>
            <person name="Cros-Aarteil S."/>
            <person name="Calhoun S."/>
            <person name="Haridas S."/>
            <person name="Kuo A."/>
            <person name="Mondo S."/>
            <person name="Pangilinan J."/>
            <person name="Riley R."/>
            <person name="Labutti K."/>
            <person name="Andreopoulos B."/>
            <person name="Lipzen A."/>
            <person name="Chen C."/>
            <person name="Yanf M."/>
            <person name="Daum C."/>
            <person name="Ng V."/>
            <person name="Clum A."/>
            <person name="Ohm R."/>
            <person name="Martin F."/>
            <person name="Silar P."/>
            <person name="Natvig D."/>
            <person name="Lalanne C."/>
            <person name="Gautier V."/>
            <person name="Ament-Velasquez S.L."/>
            <person name="Kruys A."/>
            <person name="Hutchinson M.I."/>
            <person name="Powell A.J."/>
            <person name="Barry K."/>
            <person name="Miller A.N."/>
            <person name="Grigoriev I.V."/>
            <person name="Debuchy R."/>
            <person name="Gladieux P."/>
            <person name="Thoren M.H."/>
            <person name="Johannesson H."/>
        </authorList>
    </citation>
    <scope>NUCLEOTIDE SEQUENCE</scope>
    <source>
        <strain evidence="2">CBS 757.83</strain>
    </source>
</reference>